<feature type="region of interest" description="Disordered" evidence="2">
    <location>
        <begin position="275"/>
        <end position="325"/>
    </location>
</feature>
<evidence type="ECO:0000313" key="3">
    <source>
        <dbReference type="EMBL" id="KIK59380.1"/>
    </source>
</evidence>
<dbReference type="Proteomes" id="UP000053593">
    <property type="component" value="Unassembled WGS sequence"/>
</dbReference>
<dbReference type="AlphaFoldDB" id="A0A0D0B7D0"/>
<accession>A0A0D0B7D0</accession>
<evidence type="ECO:0000313" key="4">
    <source>
        <dbReference type="Proteomes" id="UP000053593"/>
    </source>
</evidence>
<keyword evidence="4" id="KW-1185">Reference proteome</keyword>
<feature type="region of interest" description="Disordered" evidence="2">
    <location>
        <begin position="383"/>
        <end position="402"/>
    </location>
</feature>
<proteinExistence type="predicted"/>
<dbReference type="HOGENOM" id="CLU_492610_0_0_1"/>
<feature type="compositionally biased region" description="Basic and acidic residues" evidence="2">
    <location>
        <begin position="280"/>
        <end position="325"/>
    </location>
</feature>
<keyword evidence="1" id="KW-0175">Coiled coil</keyword>
<organism evidence="3 4">
    <name type="scientific">Collybiopsis luxurians FD-317 M1</name>
    <dbReference type="NCBI Taxonomy" id="944289"/>
    <lineage>
        <taxon>Eukaryota</taxon>
        <taxon>Fungi</taxon>
        <taxon>Dikarya</taxon>
        <taxon>Basidiomycota</taxon>
        <taxon>Agaricomycotina</taxon>
        <taxon>Agaricomycetes</taxon>
        <taxon>Agaricomycetidae</taxon>
        <taxon>Agaricales</taxon>
        <taxon>Marasmiineae</taxon>
        <taxon>Omphalotaceae</taxon>
        <taxon>Collybiopsis</taxon>
        <taxon>Collybiopsis luxurians</taxon>
    </lineage>
</organism>
<evidence type="ECO:0000256" key="1">
    <source>
        <dbReference type="SAM" id="Coils"/>
    </source>
</evidence>
<name>A0A0D0B7D0_9AGAR</name>
<reference evidence="3 4" key="1">
    <citation type="submission" date="2014-04" db="EMBL/GenBank/DDBJ databases">
        <title>Evolutionary Origins and Diversification of the Mycorrhizal Mutualists.</title>
        <authorList>
            <consortium name="DOE Joint Genome Institute"/>
            <consortium name="Mycorrhizal Genomics Consortium"/>
            <person name="Kohler A."/>
            <person name="Kuo A."/>
            <person name="Nagy L.G."/>
            <person name="Floudas D."/>
            <person name="Copeland A."/>
            <person name="Barry K.W."/>
            <person name="Cichocki N."/>
            <person name="Veneault-Fourrey C."/>
            <person name="LaButti K."/>
            <person name="Lindquist E.A."/>
            <person name="Lipzen A."/>
            <person name="Lundell T."/>
            <person name="Morin E."/>
            <person name="Murat C."/>
            <person name="Riley R."/>
            <person name="Ohm R."/>
            <person name="Sun H."/>
            <person name="Tunlid A."/>
            <person name="Henrissat B."/>
            <person name="Grigoriev I.V."/>
            <person name="Hibbett D.S."/>
            <person name="Martin F."/>
        </authorList>
    </citation>
    <scope>NUCLEOTIDE SEQUENCE [LARGE SCALE GENOMIC DNA]</scope>
    <source>
        <strain evidence="3 4">FD-317 M1</strain>
    </source>
</reference>
<dbReference type="EMBL" id="KN834780">
    <property type="protein sequence ID" value="KIK59380.1"/>
    <property type="molecule type" value="Genomic_DNA"/>
</dbReference>
<feature type="coiled-coil region" evidence="1">
    <location>
        <begin position="181"/>
        <end position="227"/>
    </location>
</feature>
<feature type="coiled-coil region" evidence="1">
    <location>
        <begin position="422"/>
        <end position="480"/>
    </location>
</feature>
<protein>
    <submittedName>
        <fullName evidence="3">Unplaced genomic scaffold GYMLUscaffold_32, whole genome shotgun sequence</fullName>
    </submittedName>
</protein>
<sequence>MTTPKIPLAHQNSSPVVVLQDDALAFQKWQKDLLAKIELQISPYVALALSLRKRDLEGTTDSAGKNEIEARHIPQAQDTRQDQIEHPKFAGGNIYSLVSENSPTDFAILGTGLSDTEVQVVELQHCTEPIQKDKEQMAKRDNKIDAKETQLHRKTVESELQGKVQQQERNLQNQHVFQRQLEHTNRQLIKKQSKVEALQEELPKEAHTRLREQQGEAEEQIEEQREVGSQYKEWEYTWEAELGGRGQTEEYINGRVESVPGRGNLKKIYKRESNVQYREQSMKQREESVEQREESVEQREKRVEQREKNVKEREESMKQKEESVQRRERVVQQRVKVIEEMQKIVQQREESVRNECMQRREESMRQRREMVIEENLQQREESLQRREESVQQSEMSVQRSEESVERRVESVQRSEDCVQQRVESVRRRVESVQQREESVQQREQIVQQKAESVQKRVQIVEQREQIVQQREERVQQKENAAILTHIPWSAEEQSKRDALTIGAEMVGRNLRSIESHSSGIRNFSPMGLNYGHSPSFGSSPSKGIFRRWQNLSS</sequence>
<evidence type="ECO:0000256" key="2">
    <source>
        <dbReference type="SAM" id="MobiDB-lite"/>
    </source>
</evidence>
<gene>
    <name evidence="3" type="ORF">GYMLUDRAFT_1004823</name>
</gene>